<comment type="caution">
    <text evidence="2">The sequence shown here is derived from an EMBL/GenBank/DDBJ whole genome shotgun (WGS) entry which is preliminary data.</text>
</comment>
<protein>
    <recommendedName>
        <fullName evidence="1">Protein FAR1-RELATED SEQUENCE</fullName>
    </recommendedName>
</protein>
<comment type="subcellular location">
    <subcellularLocation>
        <location evidence="1">Nucleus</location>
    </subcellularLocation>
</comment>
<accession>A0A445AGC8</accession>
<dbReference type="InterPro" id="IPR031052">
    <property type="entry name" value="FHY3/FAR1"/>
</dbReference>
<evidence type="ECO:0000313" key="2">
    <source>
        <dbReference type="EMBL" id="RYR25496.1"/>
    </source>
</evidence>
<organism evidence="2 3">
    <name type="scientific">Arachis hypogaea</name>
    <name type="common">Peanut</name>
    <dbReference type="NCBI Taxonomy" id="3818"/>
    <lineage>
        <taxon>Eukaryota</taxon>
        <taxon>Viridiplantae</taxon>
        <taxon>Streptophyta</taxon>
        <taxon>Embryophyta</taxon>
        <taxon>Tracheophyta</taxon>
        <taxon>Spermatophyta</taxon>
        <taxon>Magnoliopsida</taxon>
        <taxon>eudicotyledons</taxon>
        <taxon>Gunneridae</taxon>
        <taxon>Pentapetalae</taxon>
        <taxon>rosids</taxon>
        <taxon>fabids</taxon>
        <taxon>Fabales</taxon>
        <taxon>Fabaceae</taxon>
        <taxon>Papilionoideae</taxon>
        <taxon>50 kb inversion clade</taxon>
        <taxon>dalbergioids sensu lato</taxon>
        <taxon>Dalbergieae</taxon>
        <taxon>Pterocarpus clade</taxon>
        <taxon>Arachis</taxon>
    </lineage>
</organism>
<keyword evidence="3" id="KW-1185">Reference proteome</keyword>
<reference evidence="2 3" key="1">
    <citation type="submission" date="2019-01" db="EMBL/GenBank/DDBJ databases">
        <title>Sequencing of cultivated peanut Arachis hypogaea provides insights into genome evolution and oil improvement.</title>
        <authorList>
            <person name="Chen X."/>
        </authorList>
    </citation>
    <scope>NUCLEOTIDE SEQUENCE [LARGE SCALE GENOMIC DNA]</scope>
    <source>
        <strain evidence="3">cv. Fuhuasheng</strain>
        <tissue evidence="2">Leaves</tissue>
    </source>
</reference>
<dbReference type="PANTHER" id="PTHR31669:SF251">
    <property type="entry name" value="PROTEIN FAR1-RELATED SEQUENCE"/>
    <property type="match status" value="1"/>
</dbReference>
<keyword evidence="1" id="KW-0479">Metal-binding</keyword>
<evidence type="ECO:0000256" key="1">
    <source>
        <dbReference type="RuleBase" id="RU367018"/>
    </source>
</evidence>
<keyword evidence="1" id="KW-0539">Nucleus</keyword>
<name>A0A445AGC8_ARAHY</name>
<gene>
    <name evidence="2" type="ORF">Ahy_B02g059291</name>
</gene>
<keyword evidence="1" id="KW-0862">Zinc</keyword>
<keyword evidence="1" id="KW-0863">Zinc-finger</keyword>
<comment type="function">
    <text evidence="1">Putative transcription activator involved in regulating light control of development.</text>
</comment>
<comment type="similarity">
    <text evidence="1">Belongs to the FHY3/FAR1 family.</text>
</comment>
<dbReference type="AlphaFoldDB" id="A0A445AGC8"/>
<proteinExistence type="inferred from homology"/>
<sequence>MRSKQRSESMHSFFNKFITQNNSLIQFVKQYDNCLGSREQKERESDAADFHTREGELHQKINEFRSRLFSIRSWRTSFQLNIQQVCGYLRLSSSPSEIPVLIIRVKRDIVLSRPKRVKL</sequence>
<dbReference type="GO" id="GO:0005634">
    <property type="term" value="C:nucleus"/>
    <property type="evidence" value="ECO:0007669"/>
    <property type="project" value="UniProtKB-SubCell"/>
</dbReference>
<dbReference type="Proteomes" id="UP000289738">
    <property type="component" value="Chromosome B02"/>
</dbReference>
<dbReference type="EMBL" id="SDMP01000012">
    <property type="protein sequence ID" value="RYR25496.1"/>
    <property type="molecule type" value="Genomic_DNA"/>
</dbReference>
<dbReference type="GO" id="GO:0008270">
    <property type="term" value="F:zinc ion binding"/>
    <property type="evidence" value="ECO:0007669"/>
    <property type="project" value="UniProtKB-UniRule"/>
</dbReference>
<dbReference type="PANTHER" id="PTHR31669">
    <property type="entry name" value="PROTEIN FAR1-RELATED SEQUENCE 10-RELATED"/>
    <property type="match status" value="1"/>
</dbReference>
<dbReference type="GO" id="GO:0006355">
    <property type="term" value="P:regulation of DNA-templated transcription"/>
    <property type="evidence" value="ECO:0007669"/>
    <property type="project" value="UniProtKB-UniRule"/>
</dbReference>
<evidence type="ECO:0000313" key="3">
    <source>
        <dbReference type="Proteomes" id="UP000289738"/>
    </source>
</evidence>